<dbReference type="InterPro" id="IPR057191">
    <property type="entry name" value="DUF7869"/>
</dbReference>
<reference evidence="2" key="1">
    <citation type="submission" date="2015-11" db="EMBL/GenBank/DDBJ databases">
        <title>De novo transcriptome assembly of four potential Pierce s Disease insect vectors from Arizona vineyards.</title>
        <authorList>
            <person name="Tassone E.E."/>
        </authorList>
    </citation>
    <scope>NUCLEOTIDE SEQUENCE</scope>
</reference>
<proteinExistence type="predicted"/>
<organism evidence="2">
    <name type="scientific">Graphocephala atropunctata</name>
    <dbReference type="NCBI Taxonomy" id="36148"/>
    <lineage>
        <taxon>Eukaryota</taxon>
        <taxon>Metazoa</taxon>
        <taxon>Ecdysozoa</taxon>
        <taxon>Arthropoda</taxon>
        <taxon>Hexapoda</taxon>
        <taxon>Insecta</taxon>
        <taxon>Pterygota</taxon>
        <taxon>Neoptera</taxon>
        <taxon>Paraneoptera</taxon>
        <taxon>Hemiptera</taxon>
        <taxon>Auchenorrhyncha</taxon>
        <taxon>Membracoidea</taxon>
        <taxon>Cicadellidae</taxon>
        <taxon>Cicadellinae</taxon>
        <taxon>Cicadellini</taxon>
        <taxon>Graphocephala</taxon>
    </lineage>
</organism>
<feature type="domain" description="DUF7869" evidence="1">
    <location>
        <begin position="2"/>
        <end position="101"/>
    </location>
</feature>
<name>A0A1B6LKB9_9HEMI</name>
<dbReference type="EMBL" id="GEBQ01015847">
    <property type="protein sequence ID" value="JAT24130.1"/>
    <property type="molecule type" value="Transcribed_RNA"/>
</dbReference>
<evidence type="ECO:0000259" key="1">
    <source>
        <dbReference type="Pfam" id="PF25273"/>
    </source>
</evidence>
<accession>A0A1B6LKB9</accession>
<evidence type="ECO:0000313" key="2">
    <source>
        <dbReference type="EMBL" id="JAT24130.1"/>
    </source>
</evidence>
<sequence length="192" mass="23246">MICLYQYMIHKGLFKVIEHKFPEVGHTYLDSDRDFGRIEKNLRKHQNIYSPDEYRDIIAKSSKKNKVVNMRDHFRETQDLSTTLKLYNRKSDVVKNPVKFRDMVKWIRVDEYGSYLFKPCYDENTPFMKVDICKSRKQSQSLQGPVTIPRTIRAFGQLKKEKIDNIKEQLKYIPDHHRWWYHQIINQYEAQP</sequence>
<gene>
    <name evidence="2" type="ORF">g.28300</name>
</gene>
<dbReference type="Pfam" id="PF25273">
    <property type="entry name" value="DUF7869"/>
    <property type="match status" value="1"/>
</dbReference>
<protein>
    <recommendedName>
        <fullName evidence="1">DUF7869 domain-containing protein</fullName>
    </recommendedName>
</protein>
<dbReference type="AlphaFoldDB" id="A0A1B6LKB9"/>